<gene>
    <name evidence="11" type="ORF">LEL_02971</name>
</gene>
<accession>A0A168INT7</accession>
<proteinExistence type="inferred from homology"/>
<dbReference type="OrthoDB" id="3512640at2759"/>
<keyword evidence="11" id="KW-0456">Lyase</keyword>
<feature type="modified residue" description="N6-(pyridoxal phosphate)lysine" evidence="8">
    <location>
        <position position="217"/>
    </location>
</feature>
<dbReference type="PIRSF" id="PIRSF001434">
    <property type="entry name" value="CGS"/>
    <property type="match status" value="1"/>
</dbReference>
<dbReference type="Gene3D" id="3.40.640.10">
    <property type="entry name" value="Type I PLP-dependent aspartate aminotransferase-like (Major domain)"/>
    <property type="match status" value="1"/>
</dbReference>
<dbReference type="FunFam" id="3.40.640.10:FF:000043">
    <property type="entry name" value="Cystathionine gamma-lyase"/>
    <property type="match status" value="1"/>
</dbReference>
<evidence type="ECO:0000256" key="5">
    <source>
        <dbReference type="ARBA" id="ARBA00022898"/>
    </source>
</evidence>
<comment type="pathway">
    <text evidence="2">Amino-acid biosynthesis; L-cysteine biosynthesis; L-cysteine from L-homocysteine and L-serine: step 2/2.</text>
</comment>
<evidence type="ECO:0000313" key="12">
    <source>
        <dbReference type="Proteomes" id="UP000076881"/>
    </source>
</evidence>
<evidence type="ECO:0000256" key="2">
    <source>
        <dbReference type="ARBA" id="ARBA00005038"/>
    </source>
</evidence>
<comment type="similarity">
    <text evidence="3 9">Belongs to the trans-sulfuration enzymes family.</text>
</comment>
<dbReference type="Pfam" id="PF01053">
    <property type="entry name" value="Cys_Met_Meta_PP"/>
    <property type="match status" value="1"/>
</dbReference>
<dbReference type="InterPro" id="IPR015422">
    <property type="entry name" value="PyrdxlP-dep_Trfase_small"/>
</dbReference>
<comment type="caution">
    <text evidence="11">The sequence shown here is derived from an EMBL/GenBank/DDBJ whole genome shotgun (WGS) entry which is preliminary data.</text>
</comment>
<dbReference type="PANTHER" id="PTHR11808">
    <property type="entry name" value="TRANS-SULFURATION ENZYME FAMILY MEMBER"/>
    <property type="match status" value="1"/>
</dbReference>
<protein>
    <recommendedName>
        <fullName evidence="4">cystathionine gamma-lyase</fullName>
        <ecNumber evidence="4">4.4.1.1</ecNumber>
    </recommendedName>
    <alternativeName>
        <fullName evidence="7">Gamma-cystathionase</fullName>
    </alternativeName>
</protein>
<keyword evidence="12" id="KW-1185">Reference proteome</keyword>
<evidence type="ECO:0000313" key="11">
    <source>
        <dbReference type="EMBL" id="OAA79485.1"/>
    </source>
</evidence>
<evidence type="ECO:0000256" key="10">
    <source>
        <dbReference type="SAM" id="MobiDB-lite"/>
    </source>
</evidence>
<keyword evidence="6" id="KW-0198">Cysteine biosynthesis</keyword>
<dbReference type="GO" id="GO:0019343">
    <property type="term" value="P:cysteine biosynthetic process via cystathionine"/>
    <property type="evidence" value="ECO:0007669"/>
    <property type="project" value="TreeGrafter"/>
</dbReference>
<evidence type="ECO:0000256" key="6">
    <source>
        <dbReference type="ARBA" id="ARBA00023192"/>
    </source>
</evidence>
<dbReference type="Proteomes" id="UP000076881">
    <property type="component" value="Unassembled WGS sequence"/>
</dbReference>
<dbReference type="FunFam" id="3.90.1150.10:FF:000008">
    <property type="entry name" value="Cystathionine gamma-synthase"/>
    <property type="match status" value="1"/>
</dbReference>
<dbReference type="InterPro" id="IPR015424">
    <property type="entry name" value="PyrdxlP-dep_Trfase"/>
</dbReference>
<dbReference type="InterPro" id="IPR015421">
    <property type="entry name" value="PyrdxlP-dep_Trfase_major"/>
</dbReference>
<dbReference type="Gene3D" id="3.90.1150.10">
    <property type="entry name" value="Aspartate Aminotransferase, domain 1"/>
    <property type="match status" value="1"/>
</dbReference>
<dbReference type="STRING" id="1081108.A0A168INT7"/>
<dbReference type="SUPFAM" id="SSF53383">
    <property type="entry name" value="PLP-dependent transferases"/>
    <property type="match status" value="1"/>
</dbReference>
<keyword evidence="6" id="KW-0028">Amino-acid biosynthesis</keyword>
<dbReference type="GO" id="GO:0019346">
    <property type="term" value="P:transsulfuration"/>
    <property type="evidence" value="ECO:0007669"/>
    <property type="project" value="InterPro"/>
</dbReference>
<dbReference type="AlphaFoldDB" id="A0A168INT7"/>
<name>A0A168INT7_CORDF</name>
<reference evidence="11 12" key="1">
    <citation type="journal article" date="2016" name="Genome Biol. Evol.">
        <title>Divergent and convergent evolution of fungal pathogenicity.</title>
        <authorList>
            <person name="Shang Y."/>
            <person name="Xiao G."/>
            <person name="Zheng P."/>
            <person name="Cen K."/>
            <person name="Zhan S."/>
            <person name="Wang C."/>
        </authorList>
    </citation>
    <scope>NUCLEOTIDE SEQUENCE [LARGE SCALE GENOMIC DNA]</scope>
    <source>
        <strain evidence="11 12">RCEF 1005</strain>
    </source>
</reference>
<dbReference type="PANTHER" id="PTHR11808:SF15">
    <property type="entry name" value="CYSTATHIONINE GAMMA-LYASE"/>
    <property type="match status" value="1"/>
</dbReference>
<evidence type="ECO:0000256" key="9">
    <source>
        <dbReference type="RuleBase" id="RU362118"/>
    </source>
</evidence>
<dbReference type="EC" id="4.4.1.1" evidence="4"/>
<dbReference type="GO" id="GO:0030170">
    <property type="term" value="F:pyridoxal phosphate binding"/>
    <property type="evidence" value="ECO:0007669"/>
    <property type="project" value="InterPro"/>
</dbReference>
<sequence length="410" mass="43881">MSPATTTEQPSVQTPPRPPTPEHRFGTLAVHAGSPHDPSTGAVIEPISLSTTFAQTAVGKPVGVFEYSRSANPNRTNFETAVAALEHARYALAYSSGSAATANILQSLAAGSHVISVSDVYGGTHRYFTQVAKAHGVKVTFTPEIEVDIAEHINENTRLIWIESPSNPTLRLVDIRHVVDVAHRHGILVVVDNTFLSPYVQNPLDLGADIVVHSVTKYINGHSDVVMGVAAFNSDDLYKRLSFLQNAIGAVPSAFDSWLAHRGLKTLHLRAREATRNATTVATALEASPNVVAVNYPGLESHPHRAIAKKQHRDGMGGGMLSFRIKGGHDAAERFCSLTKIFTLAESLGGVESLVELPSSMTHAGIPKEQRESVGVYDDLVRISCGVEDAEDLKADVLQALEAAVSGSKN</sequence>
<evidence type="ECO:0000256" key="3">
    <source>
        <dbReference type="ARBA" id="ARBA00009077"/>
    </source>
</evidence>
<comment type="cofactor">
    <cofactor evidence="1 9">
        <name>pyridoxal 5'-phosphate</name>
        <dbReference type="ChEBI" id="CHEBI:597326"/>
    </cofactor>
</comment>
<feature type="region of interest" description="Disordered" evidence="10">
    <location>
        <begin position="1"/>
        <end position="35"/>
    </location>
</feature>
<organism evidence="11 12">
    <name type="scientific">Akanthomyces lecanii RCEF 1005</name>
    <dbReference type="NCBI Taxonomy" id="1081108"/>
    <lineage>
        <taxon>Eukaryota</taxon>
        <taxon>Fungi</taxon>
        <taxon>Dikarya</taxon>
        <taxon>Ascomycota</taxon>
        <taxon>Pezizomycotina</taxon>
        <taxon>Sordariomycetes</taxon>
        <taxon>Hypocreomycetidae</taxon>
        <taxon>Hypocreales</taxon>
        <taxon>Cordycipitaceae</taxon>
        <taxon>Akanthomyces</taxon>
        <taxon>Cordyceps confragosa</taxon>
    </lineage>
</organism>
<evidence type="ECO:0000256" key="7">
    <source>
        <dbReference type="ARBA" id="ARBA00029853"/>
    </source>
</evidence>
<feature type="compositionally biased region" description="Polar residues" evidence="10">
    <location>
        <begin position="1"/>
        <end position="12"/>
    </location>
</feature>
<evidence type="ECO:0000256" key="1">
    <source>
        <dbReference type="ARBA" id="ARBA00001933"/>
    </source>
</evidence>
<dbReference type="GO" id="GO:0004123">
    <property type="term" value="F:cystathionine gamma-lyase activity"/>
    <property type="evidence" value="ECO:0007669"/>
    <property type="project" value="TreeGrafter"/>
</dbReference>
<dbReference type="CDD" id="cd00614">
    <property type="entry name" value="CGS_like"/>
    <property type="match status" value="1"/>
</dbReference>
<dbReference type="EMBL" id="AZHF01000002">
    <property type="protein sequence ID" value="OAA79485.1"/>
    <property type="molecule type" value="Genomic_DNA"/>
</dbReference>
<evidence type="ECO:0000256" key="4">
    <source>
        <dbReference type="ARBA" id="ARBA00012085"/>
    </source>
</evidence>
<dbReference type="InterPro" id="IPR000277">
    <property type="entry name" value="Cys/Met-Metab_PyrdxlP-dep_enz"/>
</dbReference>
<dbReference type="GO" id="GO:0005737">
    <property type="term" value="C:cytoplasm"/>
    <property type="evidence" value="ECO:0007669"/>
    <property type="project" value="TreeGrafter"/>
</dbReference>
<evidence type="ECO:0000256" key="8">
    <source>
        <dbReference type="PIRSR" id="PIRSR001434-2"/>
    </source>
</evidence>
<keyword evidence="5 8" id="KW-0663">Pyridoxal phosphate</keyword>